<accession>A0A8H9G7S1</accession>
<dbReference type="EMBL" id="BMOI01000005">
    <property type="protein sequence ID" value="GGK97442.1"/>
    <property type="molecule type" value="Genomic_DNA"/>
</dbReference>
<reference evidence="1" key="1">
    <citation type="journal article" date="2014" name="Int. J. Syst. Evol. Microbiol.">
        <title>Complete genome sequence of Corynebacterium casei LMG S-19264T (=DSM 44701T), isolated from a smear-ripened cheese.</title>
        <authorList>
            <consortium name="US DOE Joint Genome Institute (JGI-PGF)"/>
            <person name="Walter F."/>
            <person name="Albersmeier A."/>
            <person name="Kalinowski J."/>
            <person name="Ruckert C."/>
        </authorList>
    </citation>
    <scope>NUCLEOTIDE SEQUENCE</scope>
    <source>
        <strain evidence="1">JCM 1480</strain>
    </source>
</reference>
<proteinExistence type="predicted"/>
<dbReference type="AlphaFoldDB" id="A0A8H9G7S1"/>
<dbReference type="EMBL" id="JAFBCG010000001">
    <property type="protein sequence ID" value="MBM7804063.1"/>
    <property type="molecule type" value="Genomic_DNA"/>
</dbReference>
<name>A0A8H9G7S1_9MICO</name>
<dbReference type="Proteomes" id="UP000746584">
    <property type="component" value="Unassembled WGS sequence"/>
</dbReference>
<evidence type="ECO:0000313" key="3">
    <source>
        <dbReference type="Proteomes" id="UP000648535"/>
    </source>
</evidence>
<reference evidence="2 4" key="3">
    <citation type="submission" date="2021-01" db="EMBL/GenBank/DDBJ databases">
        <title>Sequencing the genomes of 1000 actinobacteria strains.</title>
        <authorList>
            <person name="Klenk H.-P."/>
        </authorList>
    </citation>
    <scope>NUCLEOTIDE SEQUENCE [LARGE SCALE GENOMIC DNA]</scope>
    <source>
        <strain evidence="2 4">DSM 20542</strain>
    </source>
</reference>
<gene>
    <name evidence="1" type="ORF">GCM10009769_14470</name>
    <name evidence="2" type="ORF">JOE58_003314</name>
</gene>
<sequence length="215" mass="23230">MVGMIVLVAAEYLADSPLWFRGGSEVGRSDVDDPPALGVSAALRNDLRAWNDRFEQLSSHVFDDRRDPAVAPDPTPPELWDAHRVEAFELAARVQLELGDDVHVWCGPGGGMDAVAEWGPVVVVPSGHRGTDVEVLHHGVREVRSARAAGAREGTAKAIVHWRALTERVGLPFGDAATRALGLRTAGRVQADLGSRAGVVCWSGWTGPYRYDDHD</sequence>
<keyword evidence="4" id="KW-1185">Reference proteome</keyword>
<protein>
    <submittedName>
        <fullName evidence="1">Uncharacterized protein</fullName>
    </submittedName>
</protein>
<comment type="caution">
    <text evidence="1">The sequence shown here is derived from an EMBL/GenBank/DDBJ whole genome shotgun (WGS) entry which is preliminary data.</text>
</comment>
<evidence type="ECO:0000313" key="4">
    <source>
        <dbReference type="Proteomes" id="UP000746584"/>
    </source>
</evidence>
<dbReference type="Proteomes" id="UP000648535">
    <property type="component" value="Unassembled WGS sequence"/>
</dbReference>
<evidence type="ECO:0000313" key="1">
    <source>
        <dbReference type="EMBL" id="GGK97442.1"/>
    </source>
</evidence>
<reference evidence="1" key="2">
    <citation type="submission" date="2020-09" db="EMBL/GenBank/DDBJ databases">
        <authorList>
            <person name="Sun Q."/>
            <person name="Ohkuma M."/>
        </authorList>
    </citation>
    <scope>NUCLEOTIDE SEQUENCE</scope>
    <source>
        <strain evidence="1">JCM 1480</strain>
    </source>
</reference>
<organism evidence="1 3">
    <name type="scientific">Curtobacterium luteum</name>
    <dbReference type="NCBI Taxonomy" id="33881"/>
    <lineage>
        <taxon>Bacteria</taxon>
        <taxon>Bacillati</taxon>
        <taxon>Actinomycetota</taxon>
        <taxon>Actinomycetes</taxon>
        <taxon>Micrococcales</taxon>
        <taxon>Microbacteriaceae</taxon>
        <taxon>Curtobacterium</taxon>
    </lineage>
</organism>
<dbReference type="RefSeq" id="WP_175327683.1">
    <property type="nucleotide sequence ID" value="NZ_BMOI01000005.1"/>
</dbReference>
<evidence type="ECO:0000313" key="2">
    <source>
        <dbReference type="EMBL" id="MBM7804063.1"/>
    </source>
</evidence>